<keyword evidence="3 8" id="KW-0813">Transport</keyword>
<evidence type="ECO:0000256" key="6">
    <source>
        <dbReference type="ARBA" id="ARBA00022989"/>
    </source>
</evidence>
<feature type="transmembrane region" description="Helical" evidence="10">
    <location>
        <begin position="300"/>
        <end position="321"/>
    </location>
</feature>
<feature type="transmembrane region" description="Helical" evidence="10">
    <location>
        <begin position="259"/>
        <end position="280"/>
    </location>
</feature>
<dbReference type="InterPro" id="IPR022357">
    <property type="entry name" value="MIP_CS"/>
</dbReference>
<dbReference type="PANTHER" id="PTHR19139">
    <property type="entry name" value="AQUAPORIN TRANSPORTER"/>
    <property type="match status" value="1"/>
</dbReference>
<feature type="region of interest" description="Disordered" evidence="9">
    <location>
        <begin position="390"/>
        <end position="411"/>
    </location>
</feature>
<evidence type="ECO:0000256" key="8">
    <source>
        <dbReference type="RuleBase" id="RU000477"/>
    </source>
</evidence>
<dbReference type="InterPro" id="IPR000425">
    <property type="entry name" value="MIP"/>
</dbReference>
<evidence type="ECO:0000313" key="11">
    <source>
        <dbReference type="EMBL" id="NDO88812.1"/>
    </source>
</evidence>
<keyword evidence="4" id="KW-1003">Cell membrane</keyword>
<organism evidence="11 12">
    <name type="scientific">Cellulosimicrobium composti</name>
    <dbReference type="NCBI Taxonomy" id="2672572"/>
    <lineage>
        <taxon>Bacteria</taxon>
        <taxon>Bacillati</taxon>
        <taxon>Actinomycetota</taxon>
        <taxon>Actinomycetes</taxon>
        <taxon>Micrococcales</taxon>
        <taxon>Promicromonosporaceae</taxon>
        <taxon>Cellulosimicrobium</taxon>
    </lineage>
</organism>
<feature type="transmembrane region" description="Helical" evidence="10">
    <location>
        <begin position="103"/>
        <end position="123"/>
    </location>
</feature>
<comment type="caution">
    <text evidence="11">The sequence shown here is derived from an EMBL/GenBank/DDBJ whole genome shotgun (WGS) entry which is preliminary data.</text>
</comment>
<dbReference type="InterPro" id="IPR034294">
    <property type="entry name" value="Aquaporin_transptr"/>
</dbReference>
<evidence type="ECO:0000256" key="3">
    <source>
        <dbReference type="ARBA" id="ARBA00022448"/>
    </source>
</evidence>
<dbReference type="Pfam" id="PF00230">
    <property type="entry name" value="MIP"/>
    <property type="match status" value="1"/>
</dbReference>
<protein>
    <submittedName>
        <fullName evidence="11">MIP family channel protein</fullName>
    </submittedName>
</protein>
<comment type="subcellular location">
    <subcellularLocation>
        <location evidence="1">Cell membrane</location>
        <topology evidence="1">Multi-pass membrane protein</topology>
    </subcellularLocation>
</comment>
<evidence type="ECO:0000256" key="9">
    <source>
        <dbReference type="SAM" id="MobiDB-lite"/>
    </source>
</evidence>
<dbReference type="SUPFAM" id="SSF81338">
    <property type="entry name" value="Aquaporin-like"/>
    <property type="match status" value="1"/>
</dbReference>
<evidence type="ECO:0000256" key="7">
    <source>
        <dbReference type="ARBA" id="ARBA00023136"/>
    </source>
</evidence>
<gene>
    <name evidence="11" type="ORF">GYH36_04965</name>
</gene>
<comment type="similarity">
    <text evidence="2 8">Belongs to the MIP/aquaporin (TC 1.A.8) family.</text>
</comment>
<keyword evidence="5 8" id="KW-0812">Transmembrane</keyword>
<evidence type="ECO:0000256" key="10">
    <source>
        <dbReference type="SAM" id="Phobius"/>
    </source>
</evidence>
<keyword evidence="7 10" id="KW-0472">Membrane</keyword>
<accession>A0ABX0B807</accession>
<proteinExistence type="inferred from homology"/>
<name>A0ABX0B807_9MICO</name>
<keyword evidence="6 10" id="KW-1133">Transmembrane helix</keyword>
<evidence type="ECO:0000256" key="2">
    <source>
        <dbReference type="ARBA" id="ARBA00006175"/>
    </source>
</evidence>
<evidence type="ECO:0000256" key="1">
    <source>
        <dbReference type="ARBA" id="ARBA00004651"/>
    </source>
</evidence>
<dbReference type="PANTHER" id="PTHR19139:SF199">
    <property type="entry name" value="MIP17260P"/>
    <property type="match status" value="1"/>
</dbReference>
<dbReference type="EMBL" id="JAAFAN010000011">
    <property type="protein sequence ID" value="NDO88812.1"/>
    <property type="molecule type" value="Genomic_DNA"/>
</dbReference>
<sequence length="411" mass="41713">MAGHLGQASCRRPDVRRCRTGAGGAGTARFPTEADRIIMSQDTTAPGAPEGIADDARHAPAETVAVVQPGLLARLGAEVFGTFFLVLAIVGVAMWVRFFNGNLVLAVALAGGLALLAAVAAVGHVSGGHFNPAVTLGAAIGGRTAWRDVLPYWIAQLVGALLAGLVLLATIPRATLDVLQQNQLLDEATTGALFRATANGFDEHSPIVGTFGGAAQQLGLEVTLPLVAALLIEVIATALFVGVILGVTDSRSRSTVAPVAIGLALGVLILVAAPFTNASLNPARSTVSAVFGGDWALSQLWVFWVAPLLGAAIAGLFYRAFAFAPKQDDLLGEEQVVTVTEGAPAGGAYSAGAATGATAGAAAAVVEEEVVVTDEDGEVVAVEEAVEVVEAEEPDARSADDATGTDETPKA</sequence>
<evidence type="ECO:0000313" key="12">
    <source>
        <dbReference type="Proteomes" id="UP000471672"/>
    </source>
</evidence>
<dbReference type="InterPro" id="IPR023271">
    <property type="entry name" value="Aquaporin-like"/>
</dbReference>
<dbReference type="PRINTS" id="PR00783">
    <property type="entry name" value="MINTRINSICP"/>
</dbReference>
<reference evidence="11 12" key="1">
    <citation type="journal article" date="2021" name="Arch. Microbiol.">
        <title>Cellulosimicrobium fucosivorans sp. nov., isolated from San Elijo Lagoon, contains a fucose metabolic pathway linked to carotenoid production.</title>
        <authorList>
            <person name="Aviles F.A."/>
            <person name="Kyndt J.A."/>
        </authorList>
    </citation>
    <scope>NUCLEOTIDE SEQUENCE [LARGE SCALE GENOMIC DNA]</scope>
    <source>
        <strain evidence="11 12">SE3</strain>
    </source>
</reference>
<dbReference type="Gene3D" id="1.20.1080.10">
    <property type="entry name" value="Glycerol uptake facilitator protein"/>
    <property type="match status" value="1"/>
</dbReference>
<dbReference type="PROSITE" id="PS00221">
    <property type="entry name" value="MIP"/>
    <property type="match status" value="1"/>
</dbReference>
<feature type="transmembrane region" description="Helical" evidence="10">
    <location>
        <begin position="226"/>
        <end position="247"/>
    </location>
</feature>
<feature type="transmembrane region" description="Helical" evidence="10">
    <location>
        <begin position="79"/>
        <end position="96"/>
    </location>
</feature>
<evidence type="ECO:0000256" key="5">
    <source>
        <dbReference type="ARBA" id="ARBA00022692"/>
    </source>
</evidence>
<feature type="transmembrane region" description="Helical" evidence="10">
    <location>
        <begin position="153"/>
        <end position="171"/>
    </location>
</feature>
<evidence type="ECO:0000256" key="4">
    <source>
        <dbReference type="ARBA" id="ARBA00022475"/>
    </source>
</evidence>
<keyword evidence="12" id="KW-1185">Reference proteome</keyword>
<dbReference type="Proteomes" id="UP000471672">
    <property type="component" value="Unassembled WGS sequence"/>
</dbReference>